<dbReference type="InterPro" id="IPR003352">
    <property type="entry name" value="PTS_EIIC"/>
</dbReference>
<comment type="subcellular location">
    <subcellularLocation>
        <location evidence="1">Cell membrane</location>
        <topology evidence="1">Multi-pass membrane protein</topology>
    </subcellularLocation>
</comment>
<keyword evidence="7 8" id="KW-0472">Membrane</keyword>
<evidence type="ECO:0000256" key="1">
    <source>
        <dbReference type="ARBA" id="ARBA00004651"/>
    </source>
</evidence>
<evidence type="ECO:0000256" key="2">
    <source>
        <dbReference type="ARBA" id="ARBA00022448"/>
    </source>
</evidence>
<dbReference type="NCBIfam" id="TIGR00410">
    <property type="entry name" value="lacE"/>
    <property type="match status" value="1"/>
</dbReference>
<protein>
    <recommendedName>
        <fullName evidence="8">Permease IIC component</fullName>
    </recommendedName>
</protein>
<name>A0A1I1APD2_9BACI</name>
<evidence type="ECO:0000256" key="8">
    <source>
        <dbReference type="PIRNR" id="PIRNR006351"/>
    </source>
</evidence>
<keyword evidence="6 9" id="KW-1133">Transmembrane helix</keyword>
<comment type="function">
    <text evidence="8">The phosphoenolpyruvate-dependent sugar phosphotransferase system (PTS), a major carbohydrate active -transport system, catalyzes the phosphorylation of incoming sugar substrates concomitant with their translocation across the cell membrane.</text>
</comment>
<dbReference type="AlphaFoldDB" id="A0A1I1APD2"/>
<dbReference type="InterPro" id="IPR004501">
    <property type="entry name" value="PTS_EIIC_3"/>
</dbReference>
<gene>
    <name evidence="11" type="ORF">SAMN04488072_12514</name>
</gene>
<reference evidence="11 12" key="1">
    <citation type="submission" date="2016-10" db="EMBL/GenBank/DDBJ databases">
        <authorList>
            <person name="de Groot N.N."/>
        </authorList>
    </citation>
    <scope>NUCLEOTIDE SEQUENCE [LARGE SCALE GENOMIC DNA]</scope>
    <source>
        <strain evidence="11 12">CGMCC 1.3702</strain>
    </source>
</reference>
<dbReference type="PANTHER" id="PTHR33989">
    <property type="match status" value="1"/>
</dbReference>
<dbReference type="GO" id="GO:0005886">
    <property type="term" value="C:plasma membrane"/>
    <property type="evidence" value="ECO:0007669"/>
    <property type="project" value="UniProtKB-SubCell"/>
</dbReference>
<sequence length="425" mass="46654">MDRFNAFMERYFMPVAGRMAEQRHLKAVRDGIVATMPLLIIGSIFLIISSPPIESWSDFMAPYAATLSIPVDATFGLLGLVAVFSIAYSLAQSYEMDELSAGVLSLAAFFVATPYTENGNIPLNLMGSEGLFIAIVLAIFTVEIYRFFEQRNIVIRMPDGVPPSVWRAFTALIPGAVIIFAVWGIDLLLKNTFDLSLHGVVGSVLREPLEAMGGSLWGAIIAIILIHLLWSFGIHGISVVASVMAPIWYSLTEQNVAAQQAGEELPHIIGQPFMAIWWAVGGSGMAFALTILFVWWARSKHLKGLGRGSIWASFFNISEPVVFGAPIVMNPLLFIPFILAPLAVGIITYFSMSLGFVGKPYVIVPWTTPPPFSGILTTGDWRGGVLMIMNVIVSMVIYYPFFRLYDKKLLQEEEANESAAAAKEE</sequence>
<evidence type="ECO:0000313" key="12">
    <source>
        <dbReference type="Proteomes" id="UP000198642"/>
    </source>
</evidence>
<feature type="transmembrane region" description="Helical" evidence="9">
    <location>
        <begin position="130"/>
        <end position="148"/>
    </location>
</feature>
<evidence type="ECO:0000256" key="7">
    <source>
        <dbReference type="ARBA" id="ARBA00023136"/>
    </source>
</evidence>
<keyword evidence="3 8" id="KW-1003">Cell membrane</keyword>
<feature type="transmembrane region" description="Helical" evidence="9">
    <location>
        <begin position="73"/>
        <end position="91"/>
    </location>
</feature>
<feature type="transmembrane region" description="Helical" evidence="9">
    <location>
        <begin position="32"/>
        <end position="53"/>
    </location>
</feature>
<dbReference type="STRING" id="237679.SAMN04488072_12514"/>
<feature type="transmembrane region" description="Helical" evidence="9">
    <location>
        <begin position="169"/>
        <end position="189"/>
    </location>
</feature>
<keyword evidence="2 8" id="KW-0813">Transport</keyword>
<evidence type="ECO:0000313" key="11">
    <source>
        <dbReference type="EMBL" id="SFB39266.1"/>
    </source>
</evidence>
<evidence type="ECO:0000256" key="5">
    <source>
        <dbReference type="ARBA" id="ARBA00022692"/>
    </source>
</evidence>
<accession>A0A1I1APD2</accession>
<dbReference type="GO" id="GO:0009401">
    <property type="term" value="P:phosphoenolpyruvate-dependent sugar phosphotransferase system"/>
    <property type="evidence" value="ECO:0007669"/>
    <property type="project" value="InterPro"/>
</dbReference>
<keyword evidence="4 8" id="KW-0762">Sugar transport</keyword>
<dbReference type="PIRSF" id="PIRSF006351">
    <property type="entry name" value="PTS_EIIC-Cellobiose"/>
    <property type="match status" value="1"/>
</dbReference>
<dbReference type="PANTHER" id="PTHR33989:SF11">
    <property type="entry name" value="LICHENAN PERMEASE IIC COMPONENT"/>
    <property type="match status" value="1"/>
</dbReference>
<evidence type="ECO:0000259" key="10">
    <source>
        <dbReference type="PROSITE" id="PS51105"/>
    </source>
</evidence>
<feature type="domain" description="PTS EIIC type-3" evidence="10">
    <location>
        <begin position="8"/>
        <end position="401"/>
    </location>
</feature>
<keyword evidence="12" id="KW-1185">Reference proteome</keyword>
<dbReference type="GO" id="GO:1901264">
    <property type="term" value="P:carbohydrate derivative transport"/>
    <property type="evidence" value="ECO:0007669"/>
    <property type="project" value="TreeGrafter"/>
</dbReference>
<dbReference type="InterPro" id="IPR051088">
    <property type="entry name" value="PTS_Sugar-EIIC/EIIB"/>
</dbReference>
<dbReference type="RefSeq" id="WP_211772935.1">
    <property type="nucleotide sequence ID" value="NZ_FOJW01000025.1"/>
</dbReference>
<organism evidence="11 12">
    <name type="scientific">Lentibacillus halodurans</name>
    <dbReference type="NCBI Taxonomy" id="237679"/>
    <lineage>
        <taxon>Bacteria</taxon>
        <taxon>Bacillati</taxon>
        <taxon>Bacillota</taxon>
        <taxon>Bacilli</taxon>
        <taxon>Bacillales</taxon>
        <taxon>Bacillaceae</taxon>
        <taxon>Lentibacillus</taxon>
    </lineage>
</organism>
<dbReference type="PROSITE" id="PS51105">
    <property type="entry name" value="PTS_EIIC_TYPE_3"/>
    <property type="match status" value="1"/>
</dbReference>
<dbReference type="EMBL" id="FOJW01000025">
    <property type="protein sequence ID" value="SFB39266.1"/>
    <property type="molecule type" value="Genomic_DNA"/>
</dbReference>
<dbReference type="InterPro" id="IPR004796">
    <property type="entry name" value="PTS_IIC_cello"/>
</dbReference>
<evidence type="ECO:0000256" key="3">
    <source>
        <dbReference type="ARBA" id="ARBA00022475"/>
    </source>
</evidence>
<keyword evidence="5 9" id="KW-0812">Transmembrane</keyword>
<feature type="transmembrane region" description="Helical" evidence="9">
    <location>
        <begin position="98"/>
        <end position="115"/>
    </location>
</feature>
<feature type="transmembrane region" description="Helical" evidence="9">
    <location>
        <begin position="275"/>
        <end position="297"/>
    </location>
</feature>
<evidence type="ECO:0000256" key="4">
    <source>
        <dbReference type="ARBA" id="ARBA00022597"/>
    </source>
</evidence>
<evidence type="ECO:0000256" key="6">
    <source>
        <dbReference type="ARBA" id="ARBA00022989"/>
    </source>
</evidence>
<dbReference type="NCBIfam" id="TIGR00359">
    <property type="entry name" value="cello_pts_IIC"/>
    <property type="match status" value="1"/>
</dbReference>
<dbReference type="GO" id="GO:0008982">
    <property type="term" value="F:protein-N(PI)-phosphohistidine-sugar phosphotransferase activity"/>
    <property type="evidence" value="ECO:0007669"/>
    <property type="project" value="UniProtKB-UniRule"/>
</dbReference>
<dbReference type="Pfam" id="PF02378">
    <property type="entry name" value="PTS_EIIC"/>
    <property type="match status" value="1"/>
</dbReference>
<dbReference type="Proteomes" id="UP000198642">
    <property type="component" value="Unassembled WGS sequence"/>
</dbReference>
<proteinExistence type="predicted"/>
<feature type="transmembrane region" description="Helical" evidence="9">
    <location>
        <begin position="381"/>
        <end position="401"/>
    </location>
</feature>
<evidence type="ECO:0000256" key="9">
    <source>
        <dbReference type="SAM" id="Phobius"/>
    </source>
</evidence>